<evidence type="ECO:0000313" key="16">
    <source>
        <dbReference type="Proteomes" id="UP000467214"/>
    </source>
</evidence>
<feature type="transmembrane region" description="Helical" evidence="12">
    <location>
        <begin position="104"/>
        <end position="129"/>
    </location>
</feature>
<accession>A0A845BT61</accession>
<evidence type="ECO:0000256" key="7">
    <source>
        <dbReference type="ARBA" id="ARBA00022847"/>
    </source>
</evidence>
<feature type="transmembrane region" description="Helical" evidence="12">
    <location>
        <begin position="172"/>
        <end position="193"/>
    </location>
</feature>
<reference evidence="15 16" key="1">
    <citation type="submission" date="2019-12" db="EMBL/GenBank/DDBJ databases">
        <title>Neisseriaceae gen. nov. sp. Genome sequencing and assembly.</title>
        <authorList>
            <person name="Liu Z."/>
            <person name="Li A."/>
        </authorList>
    </citation>
    <scope>NUCLEOTIDE SEQUENCE [LARGE SCALE GENOMIC DNA]</scope>
    <source>
        <strain evidence="15 16">B2N2-7</strain>
    </source>
</reference>
<feature type="transmembrane region" description="Helical" evidence="12">
    <location>
        <begin position="205"/>
        <end position="228"/>
    </location>
</feature>
<evidence type="ECO:0000256" key="12">
    <source>
        <dbReference type="HAMAP-Rule" id="MF_01522"/>
    </source>
</evidence>
<dbReference type="InterPro" id="IPR003855">
    <property type="entry name" value="K+_transporter"/>
</dbReference>
<evidence type="ECO:0000256" key="9">
    <source>
        <dbReference type="ARBA" id="ARBA00022989"/>
    </source>
</evidence>
<dbReference type="PANTHER" id="PTHR30540">
    <property type="entry name" value="OSMOTIC STRESS POTASSIUM TRANSPORTER"/>
    <property type="match status" value="1"/>
</dbReference>
<feature type="transmembrane region" description="Helical" evidence="12">
    <location>
        <begin position="48"/>
        <end position="67"/>
    </location>
</feature>
<dbReference type="InterPro" id="IPR053951">
    <property type="entry name" value="K_trans_N"/>
</dbReference>
<keyword evidence="8 12" id="KW-0630">Potassium</keyword>
<keyword evidence="6 12" id="KW-0812">Transmembrane</keyword>
<comment type="catalytic activity">
    <reaction evidence="12">
        <text>K(+)(in) + H(+)(in) = K(+)(out) + H(+)(out)</text>
        <dbReference type="Rhea" id="RHEA:28490"/>
        <dbReference type="ChEBI" id="CHEBI:15378"/>
        <dbReference type="ChEBI" id="CHEBI:29103"/>
    </reaction>
</comment>
<keyword evidence="10 12" id="KW-0406">Ion transport</keyword>
<dbReference type="InterPro" id="IPR053952">
    <property type="entry name" value="K_trans_C"/>
</dbReference>
<feature type="transmembrane region" description="Helical" evidence="12">
    <location>
        <begin position="340"/>
        <end position="361"/>
    </location>
</feature>
<evidence type="ECO:0000256" key="4">
    <source>
        <dbReference type="ARBA" id="ARBA00022475"/>
    </source>
</evidence>
<organism evidence="15 16">
    <name type="scientific">Craterilacuibacter sinensis</name>
    <dbReference type="NCBI Taxonomy" id="2686017"/>
    <lineage>
        <taxon>Bacteria</taxon>
        <taxon>Pseudomonadati</taxon>
        <taxon>Pseudomonadota</taxon>
        <taxon>Betaproteobacteria</taxon>
        <taxon>Neisseriales</taxon>
        <taxon>Neisseriaceae</taxon>
        <taxon>Craterilacuibacter</taxon>
    </lineage>
</organism>
<keyword evidence="16" id="KW-1185">Reference proteome</keyword>
<dbReference type="EMBL" id="WSSB01000008">
    <property type="protein sequence ID" value="MXR37356.1"/>
    <property type="molecule type" value="Genomic_DNA"/>
</dbReference>
<evidence type="ECO:0000256" key="6">
    <source>
        <dbReference type="ARBA" id="ARBA00022692"/>
    </source>
</evidence>
<keyword evidence="9 12" id="KW-1133">Transmembrane helix</keyword>
<evidence type="ECO:0000256" key="10">
    <source>
        <dbReference type="ARBA" id="ARBA00023065"/>
    </source>
</evidence>
<dbReference type="AlphaFoldDB" id="A0A845BT61"/>
<evidence type="ECO:0000256" key="1">
    <source>
        <dbReference type="ARBA" id="ARBA00004141"/>
    </source>
</evidence>
<feature type="transmembrane region" description="Helical" evidence="12">
    <location>
        <begin position="399"/>
        <end position="417"/>
    </location>
</feature>
<keyword evidence="5 12" id="KW-0633">Potassium transport</keyword>
<dbReference type="HAMAP" id="MF_01522">
    <property type="entry name" value="Kup"/>
    <property type="match status" value="1"/>
</dbReference>
<keyword evidence="4 12" id="KW-1003">Cell membrane</keyword>
<dbReference type="Pfam" id="PF02705">
    <property type="entry name" value="K_trans"/>
    <property type="match status" value="1"/>
</dbReference>
<protein>
    <recommendedName>
        <fullName evidence="12">Probable potassium transport system protein Kup</fullName>
    </recommendedName>
</protein>
<keyword evidence="11 12" id="KW-0472">Membrane</keyword>
<evidence type="ECO:0000256" key="3">
    <source>
        <dbReference type="ARBA" id="ARBA00022448"/>
    </source>
</evidence>
<evidence type="ECO:0000256" key="5">
    <source>
        <dbReference type="ARBA" id="ARBA00022538"/>
    </source>
</evidence>
<feature type="transmembrane region" description="Helical" evidence="12">
    <location>
        <begin position="12"/>
        <end position="33"/>
    </location>
</feature>
<dbReference type="Proteomes" id="UP000467214">
    <property type="component" value="Unassembled WGS sequence"/>
</dbReference>
<dbReference type="GO" id="GO:0005886">
    <property type="term" value="C:plasma membrane"/>
    <property type="evidence" value="ECO:0007669"/>
    <property type="project" value="UniProtKB-SubCell"/>
</dbReference>
<feature type="transmembrane region" description="Helical" evidence="12">
    <location>
        <begin position="423"/>
        <end position="444"/>
    </location>
</feature>
<gene>
    <name evidence="15" type="primary">trkD</name>
    <name evidence="12" type="synonym">kup</name>
    <name evidence="15" type="ORF">GQF02_10260</name>
</gene>
<dbReference type="Pfam" id="PF22776">
    <property type="entry name" value="K_trans_C"/>
    <property type="match status" value="1"/>
</dbReference>
<evidence type="ECO:0000259" key="14">
    <source>
        <dbReference type="Pfam" id="PF22776"/>
    </source>
</evidence>
<feature type="transmembrane region" description="Helical" evidence="12">
    <location>
        <begin position="290"/>
        <end position="312"/>
    </location>
</feature>
<comment type="similarity">
    <text evidence="2 12">Belongs to the HAK/KUP transporter (TC 2.A.72) family.</text>
</comment>
<dbReference type="InterPro" id="IPR023051">
    <property type="entry name" value="Kup"/>
</dbReference>
<keyword evidence="7 12" id="KW-0769">Symport</keyword>
<evidence type="ECO:0000256" key="11">
    <source>
        <dbReference type="ARBA" id="ARBA00023136"/>
    </source>
</evidence>
<dbReference type="RefSeq" id="WP_160796877.1">
    <property type="nucleotide sequence ID" value="NZ_WSSB01000008.1"/>
</dbReference>
<evidence type="ECO:0000256" key="2">
    <source>
        <dbReference type="ARBA" id="ARBA00007019"/>
    </source>
</evidence>
<comment type="caution">
    <text evidence="15">The sequence shown here is derived from an EMBL/GenBank/DDBJ whole genome shotgun (WGS) entry which is preliminary data.</text>
</comment>
<feature type="transmembrane region" description="Helical" evidence="12">
    <location>
        <begin position="249"/>
        <end position="270"/>
    </location>
</feature>
<feature type="domain" description="K+ potassium transporter C-terminal" evidence="14">
    <location>
        <begin position="477"/>
        <end position="621"/>
    </location>
</feature>
<name>A0A845BT61_9NEIS</name>
<comment type="function">
    <text evidence="12">Transport of potassium into the cell. Likely operates as a K(+):H(+) symporter.</text>
</comment>
<feature type="transmembrane region" description="Helical" evidence="12">
    <location>
        <begin position="367"/>
        <end position="392"/>
    </location>
</feature>
<dbReference type="GO" id="GO:0015079">
    <property type="term" value="F:potassium ion transmembrane transporter activity"/>
    <property type="evidence" value="ECO:0007669"/>
    <property type="project" value="UniProtKB-UniRule"/>
</dbReference>
<feature type="domain" description="K+ potassium transporter integral membrane" evidence="13">
    <location>
        <begin position="13"/>
        <end position="466"/>
    </location>
</feature>
<dbReference type="GO" id="GO:0015293">
    <property type="term" value="F:symporter activity"/>
    <property type="evidence" value="ECO:0007669"/>
    <property type="project" value="UniProtKB-UniRule"/>
</dbReference>
<comment type="subcellular location">
    <subcellularLocation>
        <location evidence="12">Cell membrane</location>
        <topology evidence="12">Multi-pass membrane protein</topology>
    </subcellularLocation>
    <subcellularLocation>
        <location evidence="1">Membrane</location>
        <topology evidence="1">Multi-pass membrane protein</topology>
    </subcellularLocation>
</comment>
<feature type="transmembrane region" description="Helical" evidence="12">
    <location>
        <begin position="141"/>
        <end position="160"/>
    </location>
</feature>
<evidence type="ECO:0000259" key="13">
    <source>
        <dbReference type="Pfam" id="PF02705"/>
    </source>
</evidence>
<keyword evidence="3 12" id="KW-0813">Transport</keyword>
<sequence>MAQQTSNKTPWLLALTAMGVVYGDIGTSPLYAFRMAFVGLYGLTPSEAHVLATLSALFWAVLLVISLKYMLLVLRFDNDGEGGVLALAAGVHAKAAQHPRVAGFAVALGIFGAALFFGDAVITPAISVLSAIEGLSVVDPALTPLILPLTLLVLGGLFGIQRFGSGTVGRLFGPVMLLWLLTLAALGTASIVQQPSVLKALSPLYAIRFAIESPGAAFLLLSAVFLAMTGGEALYADMGHFGARPIRLAWFRLVWPALMLNYFGQGALLLRDPSAVNHPFYGLAPDALQLPLVVLATLATVIAAQATIAGVFSMTVQAGHLGYLPPFNVKHTSDAERGQVYLPGINWLMLLAVVLLVLGFRSPNAMAAAYGIAVSGAMNITTVLCLTLVFLSFHGTQRLKLMALLLGLWLVELLFFASNATKIIAGGWVPLTLALVLFALMTSWKRGTAAIASQRDACAQTLADFIARPPDVLRVEGMAVYLSSDPTGVPLALQQNIKHYKVLHRQIVLLHVDAQEVPRVPAAERVTVQMRVPDLWCVHLRYGFREEPDVPAALAQAGRAGLAVQLEDTSFFLTRVSALETLADVPRWRRSMFRWLARQGESAAVYYHLPPGRVVELGTQAGV</sequence>
<evidence type="ECO:0000256" key="8">
    <source>
        <dbReference type="ARBA" id="ARBA00022958"/>
    </source>
</evidence>
<proteinExistence type="inferred from homology"/>
<dbReference type="PANTHER" id="PTHR30540:SF79">
    <property type="entry name" value="LOW AFFINITY POTASSIUM TRANSPORT SYSTEM PROTEIN KUP"/>
    <property type="match status" value="1"/>
</dbReference>
<evidence type="ECO:0000313" key="15">
    <source>
        <dbReference type="EMBL" id="MXR37356.1"/>
    </source>
</evidence>